<dbReference type="Gene3D" id="3.90.550.10">
    <property type="entry name" value="Spore Coat Polysaccharide Biosynthesis Protein SpsA, Chain A"/>
    <property type="match status" value="1"/>
</dbReference>
<evidence type="ECO:0000313" key="3">
    <source>
        <dbReference type="Proteomes" id="UP000006241"/>
    </source>
</evidence>
<feature type="domain" description="Glycosyltransferase 2-like" evidence="1">
    <location>
        <begin position="6"/>
        <end position="166"/>
    </location>
</feature>
<evidence type="ECO:0000313" key="2">
    <source>
        <dbReference type="EMBL" id="EEI91182.1"/>
    </source>
</evidence>
<name>C2G0V2_SPHSI</name>
<protein>
    <submittedName>
        <fullName evidence="2">Glycosyltransferase, group 2 family protein</fullName>
        <ecNumber evidence="2">2.4.-.-</ecNumber>
    </submittedName>
</protein>
<dbReference type="PANTHER" id="PTHR22916:SF3">
    <property type="entry name" value="UDP-GLCNAC:BETAGAL BETA-1,3-N-ACETYLGLUCOSAMINYLTRANSFERASE-LIKE PROTEIN 1"/>
    <property type="match status" value="1"/>
</dbReference>
<dbReference type="InterPro" id="IPR001173">
    <property type="entry name" value="Glyco_trans_2-like"/>
</dbReference>
<dbReference type="SUPFAM" id="SSF53448">
    <property type="entry name" value="Nucleotide-diphospho-sugar transferases"/>
    <property type="match status" value="1"/>
</dbReference>
<accession>C2G0V2</accession>
<sequence length="261" mass="30589">MEKKVSVIVVTFKRFEYLKLTVESILAQTYKNFELIVVSDGYESDVKEYVKSLFESGYSIQYDFTEHCGYPARPRNLALKKCKGEYVAFCDDDDLWESDKLEKQIDVLDRNEEVILCCTNRDEIDSDGHLLAKKSINYVPNFPTFNKLLFTNFISYSSVLIRKSIIEKSGVFIDDIKFRAVEDYHLWLRIAYYGKIYFLDEIMVHYRKHGGNITSKFSVGIKKNILVYDSIFSTLNVSEIRRFFSYVTVYFKSAIYRLSGK</sequence>
<keyword evidence="2" id="KW-0328">Glycosyltransferase</keyword>
<proteinExistence type="predicted"/>
<evidence type="ECO:0000259" key="1">
    <source>
        <dbReference type="Pfam" id="PF00535"/>
    </source>
</evidence>
<organism evidence="2 3">
    <name type="scientific">Sphingobacterium spiritivorum ATCC 33300</name>
    <dbReference type="NCBI Taxonomy" id="525372"/>
    <lineage>
        <taxon>Bacteria</taxon>
        <taxon>Pseudomonadati</taxon>
        <taxon>Bacteroidota</taxon>
        <taxon>Sphingobacteriia</taxon>
        <taxon>Sphingobacteriales</taxon>
        <taxon>Sphingobacteriaceae</taxon>
        <taxon>Sphingobacterium</taxon>
    </lineage>
</organism>
<dbReference type="HOGENOM" id="CLU_025996_0_3_10"/>
<reference evidence="2 3" key="1">
    <citation type="submission" date="2009-01" db="EMBL/GenBank/DDBJ databases">
        <authorList>
            <person name="Qin X."/>
            <person name="Bachman B."/>
            <person name="Battles P."/>
            <person name="Bell A."/>
            <person name="Bess C."/>
            <person name="Bickham C."/>
            <person name="Chaboub L."/>
            <person name="Chen D."/>
            <person name="Coyle M."/>
            <person name="Deiros D.R."/>
            <person name="Dinh H."/>
            <person name="Forbes L."/>
            <person name="Fowler G."/>
            <person name="Francisco L."/>
            <person name="Fu Q."/>
            <person name="Gubbala S."/>
            <person name="Hale W."/>
            <person name="Han Y."/>
            <person name="Hemphill L."/>
            <person name="Highlander S.K."/>
            <person name="Hirani K."/>
            <person name="Hogues M."/>
            <person name="Jackson L."/>
            <person name="Jakkamsetti A."/>
            <person name="Javaid M."/>
            <person name="Jiang H."/>
            <person name="Korchina V."/>
            <person name="Kovar C."/>
            <person name="Lara F."/>
            <person name="Lee S."/>
            <person name="Mata R."/>
            <person name="Mathew T."/>
            <person name="Moen C."/>
            <person name="Morales K."/>
            <person name="Munidasa M."/>
            <person name="Nazareth L."/>
            <person name="Ngo R."/>
            <person name="Nguyen L."/>
            <person name="Okwuonu G."/>
            <person name="Ongeri F."/>
            <person name="Patil S."/>
            <person name="Petrosino J."/>
            <person name="Pham C."/>
            <person name="Pham P."/>
            <person name="Pu L.-L."/>
            <person name="Puazo M."/>
            <person name="Raj R."/>
            <person name="Reid J."/>
            <person name="Rouhana J."/>
            <person name="Saada N."/>
            <person name="Shang Y."/>
            <person name="Simmons D."/>
            <person name="Thornton R."/>
            <person name="Warren J."/>
            <person name="Weissenberger G."/>
            <person name="Zhang J."/>
            <person name="Zhang L."/>
            <person name="Zhou C."/>
            <person name="Zhu D."/>
            <person name="Muzny D."/>
            <person name="Worley K."/>
            <person name="Gibbs R."/>
        </authorList>
    </citation>
    <scope>NUCLEOTIDE SEQUENCE [LARGE SCALE GENOMIC DNA]</scope>
    <source>
        <strain evidence="2 3">ATCC 33300</strain>
    </source>
</reference>
<dbReference type="InterPro" id="IPR029044">
    <property type="entry name" value="Nucleotide-diphossugar_trans"/>
</dbReference>
<dbReference type="Proteomes" id="UP000006241">
    <property type="component" value="Unassembled WGS sequence"/>
</dbReference>
<comment type="caution">
    <text evidence="2">The sequence shown here is derived from an EMBL/GenBank/DDBJ whole genome shotgun (WGS) entry which is preliminary data.</text>
</comment>
<keyword evidence="2" id="KW-0808">Transferase</keyword>
<dbReference type="RefSeq" id="WP_003009007.1">
    <property type="nucleotide sequence ID" value="NZ_GG668632.1"/>
</dbReference>
<dbReference type="EMBL" id="ACHB01000071">
    <property type="protein sequence ID" value="EEI91182.1"/>
    <property type="molecule type" value="Genomic_DNA"/>
</dbReference>
<dbReference type="EC" id="2.4.-.-" evidence="2"/>
<gene>
    <name evidence="2" type="ORF">HMPREF0765_3208</name>
</gene>
<dbReference type="AlphaFoldDB" id="C2G0V2"/>
<dbReference type="GO" id="GO:0016758">
    <property type="term" value="F:hexosyltransferase activity"/>
    <property type="evidence" value="ECO:0007669"/>
    <property type="project" value="UniProtKB-ARBA"/>
</dbReference>
<dbReference type="PANTHER" id="PTHR22916">
    <property type="entry name" value="GLYCOSYLTRANSFERASE"/>
    <property type="match status" value="1"/>
</dbReference>
<dbReference type="Pfam" id="PF00535">
    <property type="entry name" value="Glycos_transf_2"/>
    <property type="match status" value="1"/>
</dbReference>